<name>A0A328P735_9GAMM</name>
<keyword evidence="7" id="KW-0813">Transport</keyword>
<reference evidence="10 11" key="1">
    <citation type="journal article" date="2018" name="Genet. Mol. Biol.">
        <title>The genome sequence of Dyella jiangningensis FCAV SCS01 from a lignocellulose-decomposing microbial consortium metagenome reveals potential for biotechnological applications.</title>
        <authorList>
            <person name="Desiderato J.G."/>
            <person name="Alvarenga D.O."/>
            <person name="Constancio M.T.L."/>
            <person name="Alves L.M.C."/>
            <person name="Varani A.M."/>
        </authorList>
    </citation>
    <scope>NUCLEOTIDE SEQUENCE [LARGE SCALE GENOMIC DNA]</scope>
    <source>
        <strain evidence="10 11">FCAV SCS01</strain>
    </source>
</reference>
<dbReference type="GO" id="GO:0008381">
    <property type="term" value="F:mechanosensitive monoatomic ion channel activity"/>
    <property type="evidence" value="ECO:0007669"/>
    <property type="project" value="InterPro"/>
</dbReference>
<dbReference type="AlphaFoldDB" id="A0A328P735"/>
<feature type="domain" description="Mechanosensitive ion channel MscS" evidence="8">
    <location>
        <begin position="106"/>
        <end position="170"/>
    </location>
</feature>
<dbReference type="Proteomes" id="UP000248926">
    <property type="component" value="Unassembled WGS sequence"/>
</dbReference>
<comment type="function">
    <text evidence="7">Mechanosensitive channel that participates in the regulation of osmotic pressure changes within the cell, opening in response to stretch forces in the membrane lipid bilayer, without the need for other proteins. Contributes to normal resistance to hypoosmotic shock. Forms an ion channel of 1.0 nanosiemens conductance with a slight preference for anions.</text>
</comment>
<dbReference type="InterPro" id="IPR010920">
    <property type="entry name" value="LSM_dom_sf"/>
</dbReference>
<dbReference type="GO" id="GO:0005886">
    <property type="term" value="C:plasma membrane"/>
    <property type="evidence" value="ECO:0007669"/>
    <property type="project" value="UniProtKB-SubCell"/>
</dbReference>
<evidence type="ECO:0000256" key="2">
    <source>
        <dbReference type="ARBA" id="ARBA00008017"/>
    </source>
</evidence>
<evidence type="ECO:0000256" key="5">
    <source>
        <dbReference type="ARBA" id="ARBA00022989"/>
    </source>
</evidence>
<keyword evidence="5 7" id="KW-1133">Transmembrane helix</keyword>
<keyword evidence="4 7" id="KW-0812">Transmembrane</keyword>
<dbReference type="InterPro" id="IPR045275">
    <property type="entry name" value="MscS_archaea/bacteria_type"/>
</dbReference>
<dbReference type="RefSeq" id="WP_111980668.1">
    <property type="nucleotide sequence ID" value="NZ_NFZS01000001.1"/>
</dbReference>
<comment type="caution">
    <text evidence="10">The sequence shown here is derived from an EMBL/GenBank/DDBJ whole genome shotgun (WGS) entry which is preliminary data.</text>
</comment>
<sequence>MHEFWRMTGLAPATLTTWAIRLAAALMVALIGWFIARWLGRMSARALQRGHADPILAGFLRNITFTAALILVAIEALEVIGVPSTSLLAAVGAAGLAIGLALNSSLSHIAWGVILVIFRPFRVGDTVTLNGIDGTVESVNLMHTHLRTTDNREVVIPNGSVGGNPIYNSSLSGTHPFDWRFAVPFGADLEQVTAQIRAVLDARTDLPKDARPSVDVVGFSNNGVVLSVHGSAATGTSPRLQNDVLTAVHKALRQSGVSTAAMT</sequence>
<dbReference type="Pfam" id="PF05552">
    <property type="entry name" value="MS_channel_1st_1"/>
    <property type="match status" value="1"/>
</dbReference>
<dbReference type="PANTHER" id="PTHR30221">
    <property type="entry name" value="SMALL-CONDUCTANCE MECHANOSENSITIVE CHANNEL"/>
    <property type="match status" value="1"/>
</dbReference>
<feature type="transmembrane region" description="Helical" evidence="7">
    <location>
        <begin position="87"/>
        <end position="118"/>
    </location>
</feature>
<dbReference type="PANTHER" id="PTHR30221:SF1">
    <property type="entry name" value="SMALL-CONDUCTANCE MECHANOSENSITIVE CHANNEL"/>
    <property type="match status" value="1"/>
</dbReference>
<feature type="transmembrane region" description="Helical" evidence="7">
    <location>
        <begin position="59"/>
        <end position="81"/>
    </location>
</feature>
<accession>A0A328P735</accession>
<dbReference type="InterPro" id="IPR011066">
    <property type="entry name" value="MscS_channel_C_sf"/>
</dbReference>
<comment type="subunit">
    <text evidence="7">Homoheptamer.</text>
</comment>
<dbReference type="Gene3D" id="3.30.70.100">
    <property type="match status" value="1"/>
</dbReference>
<keyword evidence="11" id="KW-1185">Reference proteome</keyword>
<keyword evidence="6 7" id="KW-0472">Membrane</keyword>
<dbReference type="InterPro" id="IPR023408">
    <property type="entry name" value="MscS_beta-dom_sf"/>
</dbReference>
<keyword evidence="3" id="KW-1003">Cell membrane</keyword>
<evidence type="ECO:0000259" key="8">
    <source>
        <dbReference type="Pfam" id="PF00924"/>
    </source>
</evidence>
<comment type="caution">
    <text evidence="7">Lacks conserved residue(s) required for the propagation of feature annotation.</text>
</comment>
<dbReference type="Pfam" id="PF00924">
    <property type="entry name" value="MS_channel_2nd"/>
    <property type="match status" value="1"/>
</dbReference>
<evidence type="ECO:0000256" key="3">
    <source>
        <dbReference type="ARBA" id="ARBA00022475"/>
    </source>
</evidence>
<dbReference type="SUPFAM" id="SSF82861">
    <property type="entry name" value="Mechanosensitive channel protein MscS (YggB), transmembrane region"/>
    <property type="match status" value="1"/>
</dbReference>
<comment type="subcellular location">
    <subcellularLocation>
        <location evidence="7">Cell inner membrane</location>
        <topology evidence="7">Multi-pass membrane protein</topology>
    </subcellularLocation>
    <subcellularLocation>
        <location evidence="1">Cell membrane</location>
        <topology evidence="1">Multi-pass membrane protein</topology>
    </subcellularLocation>
</comment>
<evidence type="ECO:0000256" key="7">
    <source>
        <dbReference type="RuleBase" id="RU369025"/>
    </source>
</evidence>
<dbReference type="Pfam" id="PF21088">
    <property type="entry name" value="MS_channel_1st"/>
    <property type="match status" value="1"/>
</dbReference>
<dbReference type="SUPFAM" id="SSF50182">
    <property type="entry name" value="Sm-like ribonucleoproteins"/>
    <property type="match status" value="1"/>
</dbReference>
<dbReference type="InterPro" id="IPR008910">
    <property type="entry name" value="MSC_TM_helix"/>
</dbReference>
<feature type="domain" description="Mechanosensitive ion channel transmembrane helices 2/3" evidence="9">
    <location>
        <begin position="68"/>
        <end position="102"/>
    </location>
</feature>
<dbReference type="EMBL" id="NFZS01000001">
    <property type="protein sequence ID" value="RAO76592.1"/>
    <property type="molecule type" value="Genomic_DNA"/>
</dbReference>
<protein>
    <recommendedName>
        <fullName evidence="7">Small-conductance mechanosensitive channel</fullName>
    </recommendedName>
</protein>
<keyword evidence="7" id="KW-0407">Ion channel</keyword>
<comment type="similarity">
    <text evidence="2 7">Belongs to the MscS (TC 1.A.23) family.</text>
</comment>
<dbReference type="SUPFAM" id="SSF82689">
    <property type="entry name" value="Mechanosensitive channel protein MscS (YggB), C-terminal domain"/>
    <property type="match status" value="1"/>
</dbReference>
<evidence type="ECO:0000256" key="4">
    <source>
        <dbReference type="ARBA" id="ARBA00022692"/>
    </source>
</evidence>
<evidence type="ECO:0000313" key="10">
    <source>
        <dbReference type="EMBL" id="RAO76592.1"/>
    </source>
</evidence>
<dbReference type="InterPro" id="IPR011014">
    <property type="entry name" value="MscS_channel_TM-2"/>
</dbReference>
<keyword evidence="7" id="KW-0997">Cell inner membrane</keyword>
<proteinExistence type="inferred from homology"/>
<dbReference type="Gene3D" id="2.30.30.60">
    <property type="match status" value="1"/>
</dbReference>
<dbReference type="OrthoDB" id="9809206at2"/>
<gene>
    <name evidence="10" type="ORF">CA260_01310</name>
</gene>
<keyword evidence="7" id="KW-0406">Ion transport</keyword>
<evidence type="ECO:0000256" key="6">
    <source>
        <dbReference type="ARBA" id="ARBA00023136"/>
    </source>
</evidence>
<dbReference type="InterPro" id="IPR049142">
    <property type="entry name" value="MS_channel_1st"/>
</dbReference>
<evidence type="ECO:0000256" key="1">
    <source>
        <dbReference type="ARBA" id="ARBA00004651"/>
    </source>
</evidence>
<dbReference type="InterPro" id="IPR006685">
    <property type="entry name" value="MscS_channel_2nd"/>
</dbReference>
<evidence type="ECO:0000259" key="9">
    <source>
        <dbReference type="Pfam" id="PF21088"/>
    </source>
</evidence>
<organism evidence="10 11">
    <name type="scientific">Dyella jiangningensis</name>
    <dbReference type="NCBI Taxonomy" id="1379159"/>
    <lineage>
        <taxon>Bacteria</taxon>
        <taxon>Pseudomonadati</taxon>
        <taxon>Pseudomonadota</taxon>
        <taxon>Gammaproteobacteria</taxon>
        <taxon>Lysobacterales</taxon>
        <taxon>Rhodanobacteraceae</taxon>
        <taxon>Dyella</taxon>
    </lineage>
</organism>
<dbReference type="Gene3D" id="1.10.287.1260">
    <property type="match status" value="1"/>
</dbReference>
<feature type="transmembrane region" description="Helical" evidence="7">
    <location>
        <begin position="20"/>
        <end position="39"/>
    </location>
</feature>
<evidence type="ECO:0000313" key="11">
    <source>
        <dbReference type="Proteomes" id="UP000248926"/>
    </source>
</evidence>